<sequence>MEDEDLRLVKGSPRNPLCYQILALQICDRALYGSVVELPGFRDAAPRTAAESSAAFLAADPVVRCPSSLPSTSPSTSIGKRPERSQCRRSVRVRPPLKPVGSEDLSVGTIVGSTSCAPVSKAGEVFEASASSQDATGCSGTLRDRETTLLAVLTPAV</sequence>
<organism evidence="1 2">
    <name type="scientific">Ixodes persulcatus</name>
    <name type="common">Taiga tick</name>
    <dbReference type="NCBI Taxonomy" id="34615"/>
    <lineage>
        <taxon>Eukaryota</taxon>
        <taxon>Metazoa</taxon>
        <taxon>Ecdysozoa</taxon>
        <taxon>Arthropoda</taxon>
        <taxon>Chelicerata</taxon>
        <taxon>Arachnida</taxon>
        <taxon>Acari</taxon>
        <taxon>Parasitiformes</taxon>
        <taxon>Ixodida</taxon>
        <taxon>Ixodoidea</taxon>
        <taxon>Ixodidae</taxon>
        <taxon>Ixodinae</taxon>
        <taxon>Ixodes</taxon>
    </lineage>
</organism>
<gene>
    <name evidence="1" type="ORF">HPB47_021207</name>
</gene>
<dbReference type="Proteomes" id="UP000805193">
    <property type="component" value="Unassembled WGS sequence"/>
</dbReference>
<proteinExistence type="predicted"/>
<reference evidence="1 2" key="1">
    <citation type="journal article" date="2020" name="Cell">
        <title>Large-Scale Comparative Analyses of Tick Genomes Elucidate Their Genetic Diversity and Vector Capacities.</title>
        <authorList>
            <consortium name="Tick Genome and Microbiome Consortium (TIGMIC)"/>
            <person name="Jia N."/>
            <person name="Wang J."/>
            <person name="Shi W."/>
            <person name="Du L."/>
            <person name="Sun Y."/>
            <person name="Zhan W."/>
            <person name="Jiang J.F."/>
            <person name="Wang Q."/>
            <person name="Zhang B."/>
            <person name="Ji P."/>
            <person name="Bell-Sakyi L."/>
            <person name="Cui X.M."/>
            <person name="Yuan T.T."/>
            <person name="Jiang B.G."/>
            <person name="Yang W.F."/>
            <person name="Lam T.T."/>
            <person name="Chang Q.C."/>
            <person name="Ding S.J."/>
            <person name="Wang X.J."/>
            <person name="Zhu J.G."/>
            <person name="Ruan X.D."/>
            <person name="Zhao L."/>
            <person name="Wei J.T."/>
            <person name="Ye R.Z."/>
            <person name="Que T.C."/>
            <person name="Du C.H."/>
            <person name="Zhou Y.H."/>
            <person name="Cheng J.X."/>
            <person name="Dai P.F."/>
            <person name="Guo W.B."/>
            <person name="Han X.H."/>
            <person name="Huang E.J."/>
            <person name="Li L.F."/>
            <person name="Wei W."/>
            <person name="Gao Y.C."/>
            <person name="Liu J.Z."/>
            <person name="Shao H.Z."/>
            <person name="Wang X."/>
            <person name="Wang C.C."/>
            <person name="Yang T.C."/>
            <person name="Huo Q.B."/>
            <person name="Li W."/>
            <person name="Chen H.Y."/>
            <person name="Chen S.E."/>
            <person name="Zhou L.G."/>
            <person name="Ni X.B."/>
            <person name="Tian J.H."/>
            <person name="Sheng Y."/>
            <person name="Liu T."/>
            <person name="Pan Y.S."/>
            <person name="Xia L.Y."/>
            <person name="Li J."/>
            <person name="Zhao F."/>
            <person name="Cao W.C."/>
        </authorList>
    </citation>
    <scope>NUCLEOTIDE SEQUENCE [LARGE SCALE GENOMIC DNA]</scope>
    <source>
        <strain evidence="1">Iper-2018</strain>
    </source>
</reference>
<accession>A0AC60QE06</accession>
<dbReference type="EMBL" id="JABSTQ010009181">
    <property type="protein sequence ID" value="KAG0432018.1"/>
    <property type="molecule type" value="Genomic_DNA"/>
</dbReference>
<name>A0AC60QE06_IXOPE</name>
<evidence type="ECO:0000313" key="1">
    <source>
        <dbReference type="EMBL" id="KAG0432018.1"/>
    </source>
</evidence>
<keyword evidence="2" id="KW-1185">Reference proteome</keyword>
<comment type="caution">
    <text evidence="1">The sequence shown here is derived from an EMBL/GenBank/DDBJ whole genome shotgun (WGS) entry which is preliminary data.</text>
</comment>
<protein>
    <submittedName>
        <fullName evidence="1">Uncharacterized protein</fullName>
    </submittedName>
</protein>
<evidence type="ECO:0000313" key="2">
    <source>
        <dbReference type="Proteomes" id="UP000805193"/>
    </source>
</evidence>